<protein>
    <submittedName>
        <fullName evidence="1">Uncharacterized protein</fullName>
    </submittedName>
</protein>
<dbReference type="AlphaFoldDB" id="A0A716VEA8"/>
<gene>
    <name evidence="1" type="ORF">G1V45_09390</name>
</gene>
<reference evidence="1" key="2">
    <citation type="submission" date="2019-01" db="EMBL/GenBank/DDBJ databases">
        <authorList>
            <consortium name="NCBI Pathogen Detection Project"/>
        </authorList>
    </citation>
    <scope>NUCLEOTIDE SEQUENCE</scope>
    <source>
        <strain evidence="1">CT18</strain>
    </source>
</reference>
<comment type="caution">
    <text evidence="1">The sequence shown here is derived from an EMBL/GenBank/DDBJ whole genome shotgun (WGS) entry which is preliminary data.</text>
</comment>
<dbReference type="EMBL" id="DAAPFC010000008">
    <property type="protein sequence ID" value="HAD5649971.1"/>
    <property type="molecule type" value="Genomic_DNA"/>
</dbReference>
<reference evidence="1" key="1">
    <citation type="journal article" date="2018" name="Genome Biol.">
        <title>SKESA: strategic k-mer extension for scrupulous assemblies.</title>
        <authorList>
            <person name="Souvorov A."/>
            <person name="Agarwala R."/>
            <person name="Lipman D.J."/>
        </authorList>
    </citation>
    <scope>NUCLEOTIDE SEQUENCE</scope>
    <source>
        <strain evidence="1">CT18</strain>
    </source>
</reference>
<name>A0A716VEA8_SALTI</name>
<proteinExistence type="predicted"/>
<sequence>MQYTPSYHGCGHYSPCASCISGERVKREIAWELDDGSRRVLKGEKQEAINEQYSLSGTA</sequence>
<accession>A0A716VEA8</accession>
<evidence type="ECO:0000313" key="1">
    <source>
        <dbReference type="EMBL" id="HAD5649971.1"/>
    </source>
</evidence>
<organism evidence="1">
    <name type="scientific">Salmonella enterica subsp. enterica serovar Typhi str. CT18</name>
    <dbReference type="NCBI Taxonomy" id="220341"/>
    <lineage>
        <taxon>Bacteria</taxon>
        <taxon>Pseudomonadati</taxon>
        <taxon>Pseudomonadota</taxon>
        <taxon>Gammaproteobacteria</taxon>
        <taxon>Enterobacterales</taxon>
        <taxon>Enterobacteriaceae</taxon>
        <taxon>Salmonella</taxon>
    </lineage>
</organism>